<gene>
    <name evidence="2" type="primary">ga21146</name>
    <name evidence="2" type="ORF">PR202_ga21146</name>
</gene>
<protein>
    <submittedName>
        <fullName evidence="2">Uncharacterized protein</fullName>
    </submittedName>
</protein>
<proteinExistence type="predicted"/>
<keyword evidence="3" id="KW-1185">Reference proteome</keyword>
<organism evidence="2 3">
    <name type="scientific">Eleusine coracana subsp. coracana</name>
    <dbReference type="NCBI Taxonomy" id="191504"/>
    <lineage>
        <taxon>Eukaryota</taxon>
        <taxon>Viridiplantae</taxon>
        <taxon>Streptophyta</taxon>
        <taxon>Embryophyta</taxon>
        <taxon>Tracheophyta</taxon>
        <taxon>Spermatophyta</taxon>
        <taxon>Magnoliopsida</taxon>
        <taxon>Liliopsida</taxon>
        <taxon>Poales</taxon>
        <taxon>Poaceae</taxon>
        <taxon>PACMAD clade</taxon>
        <taxon>Chloridoideae</taxon>
        <taxon>Cynodonteae</taxon>
        <taxon>Eleusininae</taxon>
        <taxon>Eleusine</taxon>
    </lineage>
</organism>
<evidence type="ECO:0000256" key="1">
    <source>
        <dbReference type="SAM" id="MobiDB-lite"/>
    </source>
</evidence>
<evidence type="ECO:0000313" key="2">
    <source>
        <dbReference type="EMBL" id="GJN03675.1"/>
    </source>
</evidence>
<evidence type="ECO:0000313" key="3">
    <source>
        <dbReference type="Proteomes" id="UP001054889"/>
    </source>
</evidence>
<reference evidence="2" key="1">
    <citation type="journal article" date="2018" name="DNA Res.">
        <title>Multiple hybrid de novo genome assembly of finger millet, an orphan allotetraploid crop.</title>
        <authorList>
            <person name="Hatakeyama M."/>
            <person name="Aluri S."/>
            <person name="Balachadran M.T."/>
            <person name="Sivarajan S.R."/>
            <person name="Patrignani A."/>
            <person name="Gruter S."/>
            <person name="Poveda L."/>
            <person name="Shimizu-Inatsugi R."/>
            <person name="Baeten J."/>
            <person name="Francoijs K.J."/>
            <person name="Nataraja K.N."/>
            <person name="Reddy Y.A.N."/>
            <person name="Phadnis S."/>
            <person name="Ravikumar R.L."/>
            <person name="Schlapbach R."/>
            <person name="Sreeman S.M."/>
            <person name="Shimizu K.K."/>
        </authorList>
    </citation>
    <scope>NUCLEOTIDE SEQUENCE</scope>
</reference>
<comment type="caution">
    <text evidence="2">The sequence shown here is derived from an EMBL/GenBank/DDBJ whole genome shotgun (WGS) entry which is preliminary data.</text>
</comment>
<sequence length="74" mass="8243">MQAASATRHKRGHAYKQETSPKTRWPTPLRPIHSQSGTPPPRRGGRHRIWHSGLATSTSQFPVPHHRSSSSSSI</sequence>
<dbReference type="EMBL" id="BQKI01000010">
    <property type="protein sequence ID" value="GJN03675.1"/>
    <property type="molecule type" value="Genomic_DNA"/>
</dbReference>
<name>A0AAV5D095_ELECO</name>
<feature type="region of interest" description="Disordered" evidence="1">
    <location>
        <begin position="1"/>
        <end position="74"/>
    </location>
</feature>
<reference evidence="2" key="2">
    <citation type="submission" date="2021-12" db="EMBL/GenBank/DDBJ databases">
        <title>Resequencing data analysis of finger millet.</title>
        <authorList>
            <person name="Hatakeyama M."/>
            <person name="Aluri S."/>
            <person name="Balachadran M.T."/>
            <person name="Sivarajan S.R."/>
            <person name="Poveda L."/>
            <person name="Shimizu-Inatsugi R."/>
            <person name="Schlapbach R."/>
            <person name="Sreeman S.M."/>
            <person name="Shimizu K.K."/>
        </authorList>
    </citation>
    <scope>NUCLEOTIDE SEQUENCE</scope>
</reference>
<dbReference type="Proteomes" id="UP001054889">
    <property type="component" value="Unassembled WGS sequence"/>
</dbReference>
<accession>A0AAV5D095</accession>
<dbReference type="AlphaFoldDB" id="A0AAV5D095"/>